<dbReference type="GO" id="GO:0004729">
    <property type="term" value="F:oxygen-dependent protoporphyrinogen oxidase activity"/>
    <property type="evidence" value="ECO:0007669"/>
    <property type="project" value="InterPro"/>
</dbReference>
<dbReference type="SUPFAM" id="SSF52218">
    <property type="entry name" value="Flavoproteins"/>
    <property type="match status" value="1"/>
</dbReference>
<organism evidence="9 10">
    <name type="scientific">Vibrio casei</name>
    <dbReference type="NCBI Taxonomy" id="673372"/>
    <lineage>
        <taxon>Bacteria</taxon>
        <taxon>Pseudomonadati</taxon>
        <taxon>Pseudomonadota</taxon>
        <taxon>Gammaproteobacteria</taxon>
        <taxon>Vibrionales</taxon>
        <taxon>Vibrionaceae</taxon>
        <taxon>Vibrio</taxon>
    </lineage>
</organism>
<dbReference type="HAMAP" id="MF_00853">
    <property type="entry name" value="HemG"/>
    <property type="match status" value="1"/>
</dbReference>
<comment type="function">
    <text evidence="7">Catalyzes the 6-electron oxidation of protoporphyrinogen IX to form protoporphyrin IX; under anaerobic conditions uses menaquinone as an electron acceptor, under aerobic conditions uses ubiquinone as an electron acceptor.</text>
</comment>
<evidence type="ECO:0000256" key="3">
    <source>
        <dbReference type="ARBA" id="ARBA00022741"/>
    </source>
</evidence>
<comment type="subcellular location">
    <subcellularLocation>
        <location evidence="7">Cell membrane</location>
        <topology evidence="7">Peripheral membrane protein</topology>
    </subcellularLocation>
</comment>
<feature type="domain" description="Flavodoxin-like" evidence="8">
    <location>
        <begin position="4"/>
        <end position="176"/>
    </location>
</feature>
<keyword evidence="6 7" id="KW-0627">Porphyrin biosynthesis</keyword>
<evidence type="ECO:0000256" key="6">
    <source>
        <dbReference type="ARBA" id="ARBA00023244"/>
    </source>
</evidence>
<accession>A0A368LK29</accession>
<dbReference type="PROSITE" id="PS50902">
    <property type="entry name" value="FLAVODOXIN_LIKE"/>
    <property type="match status" value="1"/>
</dbReference>
<dbReference type="PANTHER" id="PTHR38030:SF2">
    <property type="entry name" value="PROTOPORPHYRINOGEN IX DEHYDROGENASE [QUINONE]"/>
    <property type="match status" value="1"/>
</dbReference>
<keyword evidence="10" id="KW-1185">Reference proteome</keyword>
<protein>
    <recommendedName>
        <fullName evidence="7">Protoporphyrinogen IX dehydrogenase [quinone]</fullName>
        <ecNumber evidence="7">1.3.5.3</ecNumber>
    </recommendedName>
    <alternativeName>
        <fullName evidence="7">Protoporphyrinogen IX dehydrogenase [menaquinone]</fullName>
    </alternativeName>
    <alternativeName>
        <fullName evidence="7">Protoporphyrinogen IX dehydrogenase [ubiquinone]</fullName>
    </alternativeName>
    <alternativeName>
        <fullName evidence="7">Protoporphyrinogen oxidase</fullName>
        <shortName evidence="7">PPO</shortName>
    </alternativeName>
</protein>
<keyword evidence="5" id="KW-0472">Membrane</keyword>
<dbReference type="InterPro" id="IPR026816">
    <property type="entry name" value="Flavodoxin_dom"/>
</dbReference>
<reference evidence="9 10" key="1">
    <citation type="journal article" date="2017" name="Elife">
        <title>Extensive horizontal gene transfer in cheese-associated bacteria.</title>
        <authorList>
            <person name="Bonham K.S."/>
            <person name="Wolfe B.E."/>
            <person name="Dutton R.J."/>
        </authorList>
    </citation>
    <scope>NUCLEOTIDE SEQUENCE [LARGE SCALE GENOMIC DNA]</scope>
    <source>
        <strain evidence="9 10">JB196</strain>
    </source>
</reference>
<evidence type="ECO:0000256" key="5">
    <source>
        <dbReference type="ARBA" id="ARBA00023136"/>
    </source>
</evidence>
<evidence type="ECO:0000313" key="9">
    <source>
        <dbReference type="EMBL" id="RCS72242.1"/>
    </source>
</evidence>
<comment type="similarity">
    <text evidence="7">Belongs to the HemG family.</text>
</comment>
<dbReference type="GO" id="GO:0010181">
    <property type="term" value="F:FMN binding"/>
    <property type="evidence" value="ECO:0007669"/>
    <property type="project" value="UniProtKB-UniRule"/>
</dbReference>
<dbReference type="NCBIfam" id="NF008316">
    <property type="entry name" value="PRK11104.1"/>
    <property type="match status" value="1"/>
</dbReference>
<dbReference type="GeneID" id="303187399"/>
<sequence>MKSTIILYSTREGQTHKIAQFMAEQIGNDSCELVDLHQADDLDLSLYSNIIIGASIRYGHFNKKLYQFIEQHKEHLTSEGASFYSVNLTARKPGKDTPEGSVYIQKFLKRSPWQPKHIGVFAGGLYYPRYSWFDRVMIRFIMSMTDGETDTSKEVEYTDWGKVTLFTQRFTGSLTK</sequence>
<comment type="catalytic activity">
    <reaction evidence="7">
        <text>protoporphyrinogen IX + 3 a menaquinone = protoporphyrin IX + 3 a menaquinol</text>
        <dbReference type="Rhea" id="RHEA:27409"/>
        <dbReference type="Rhea" id="RHEA-COMP:9537"/>
        <dbReference type="Rhea" id="RHEA-COMP:9539"/>
        <dbReference type="ChEBI" id="CHEBI:16374"/>
        <dbReference type="ChEBI" id="CHEBI:18151"/>
        <dbReference type="ChEBI" id="CHEBI:57306"/>
        <dbReference type="ChEBI" id="CHEBI:57307"/>
        <dbReference type="EC" id="1.3.5.3"/>
    </reaction>
</comment>
<dbReference type="OrthoDB" id="9795729at2"/>
<dbReference type="GO" id="GO:0006782">
    <property type="term" value="P:protoporphyrinogen IX biosynthetic process"/>
    <property type="evidence" value="ECO:0007669"/>
    <property type="project" value="UniProtKB-UniRule"/>
</dbReference>
<dbReference type="InterPro" id="IPR052200">
    <property type="entry name" value="Protoporphyrinogen_IX_DH"/>
</dbReference>
<dbReference type="InterPro" id="IPR008254">
    <property type="entry name" value="Flavodoxin/NO_synth"/>
</dbReference>
<evidence type="ECO:0000259" key="8">
    <source>
        <dbReference type="PROSITE" id="PS50902"/>
    </source>
</evidence>
<dbReference type="InterPro" id="IPR044264">
    <property type="entry name" value="HemG"/>
</dbReference>
<keyword evidence="4 7" id="KW-0560">Oxidoreductase</keyword>
<dbReference type="GO" id="GO:0070819">
    <property type="term" value="F:menaquinone-dependent protoporphyrinogen oxidase activity"/>
    <property type="evidence" value="ECO:0007669"/>
    <property type="project" value="UniProtKB-UniRule"/>
</dbReference>
<keyword evidence="2 7" id="KW-0288">FMN</keyword>
<dbReference type="Gene3D" id="3.40.50.360">
    <property type="match status" value="1"/>
</dbReference>
<name>A0A368LK29_9VIBR</name>
<dbReference type="PANTHER" id="PTHR38030">
    <property type="entry name" value="PROTOPORPHYRINOGEN IX DEHYDROGENASE [MENAQUINONE]"/>
    <property type="match status" value="1"/>
</dbReference>
<comment type="catalytic activity">
    <reaction evidence="7">
        <text>protoporphyrinogen IX + 3 a quinone = protoporphyrin IX + 3 a quinol</text>
        <dbReference type="Rhea" id="RHEA:65032"/>
        <dbReference type="ChEBI" id="CHEBI:24646"/>
        <dbReference type="ChEBI" id="CHEBI:57306"/>
        <dbReference type="ChEBI" id="CHEBI:57307"/>
        <dbReference type="ChEBI" id="CHEBI:132124"/>
        <dbReference type="EC" id="1.3.5.3"/>
    </reaction>
</comment>
<dbReference type="RefSeq" id="WP_086962892.1">
    <property type="nucleotide sequence ID" value="NZ_AP018680.1"/>
</dbReference>
<dbReference type="EC" id="1.3.5.3" evidence="7"/>
<evidence type="ECO:0000256" key="4">
    <source>
        <dbReference type="ARBA" id="ARBA00023002"/>
    </source>
</evidence>
<keyword evidence="7" id="KW-1003">Cell membrane</keyword>
<gene>
    <name evidence="7" type="primary">hemG</name>
    <name evidence="9" type="ORF">CIK83_00635</name>
</gene>
<dbReference type="GO" id="GO:0005886">
    <property type="term" value="C:plasma membrane"/>
    <property type="evidence" value="ECO:0007669"/>
    <property type="project" value="UniProtKB-SubCell"/>
</dbReference>
<comment type="caution">
    <text evidence="9">The sequence shown here is derived from an EMBL/GenBank/DDBJ whole genome shotgun (WGS) entry which is preliminary data.</text>
</comment>
<evidence type="ECO:0000256" key="1">
    <source>
        <dbReference type="ARBA" id="ARBA00022630"/>
    </source>
</evidence>
<evidence type="ECO:0000313" key="10">
    <source>
        <dbReference type="Proteomes" id="UP000252479"/>
    </source>
</evidence>
<evidence type="ECO:0000256" key="7">
    <source>
        <dbReference type="HAMAP-Rule" id="MF_00853"/>
    </source>
</evidence>
<proteinExistence type="inferred from homology"/>
<comment type="pathway">
    <text evidence="7">Porphyrin-containing compound metabolism; protoporphyrin-IX biosynthesis; protoporphyrin-IX from protoporphyrinogen-IX: step 1/1.</text>
</comment>
<dbReference type="Proteomes" id="UP000252479">
    <property type="component" value="Unassembled WGS sequence"/>
</dbReference>
<comment type="catalytic activity">
    <reaction evidence="7">
        <text>protoporphyrinogen IX + 3 a ubiquinone = protoporphyrin IX + 3 a ubiquinol</text>
        <dbReference type="Rhea" id="RHEA:63936"/>
        <dbReference type="Rhea" id="RHEA-COMP:9565"/>
        <dbReference type="Rhea" id="RHEA-COMP:9566"/>
        <dbReference type="ChEBI" id="CHEBI:16389"/>
        <dbReference type="ChEBI" id="CHEBI:17976"/>
        <dbReference type="ChEBI" id="CHEBI:57306"/>
        <dbReference type="ChEBI" id="CHEBI:57307"/>
    </reaction>
</comment>
<dbReference type="EMBL" id="QPGL01000001">
    <property type="protein sequence ID" value="RCS72242.1"/>
    <property type="molecule type" value="Genomic_DNA"/>
</dbReference>
<comment type="cofactor">
    <cofactor evidence="7">
        <name>FMN</name>
        <dbReference type="ChEBI" id="CHEBI:58210"/>
    </cofactor>
    <text evidence="7">Binds 1 FMN non-covalently per subunit.</text>
</comment>
<evidence type="ECO:0000256" key="2">
    <source>
        <dbReference type="ARBA" id="ARBA00022643"/>
    </source>
</evidence>
<dbReference type="AlphaFoldDB" id="A0A368LK29"/>
<dbReference type="Pfam" id="PF12724">
    <property type="entry name" value="Flavodoxin_5"/>
    <property type="match status" value="1"/>
</dbReference>
<keyword evidence="1 7" id="KW-0285">Flavoprotein</keyword>
<dbReference type="InterPro" id="IPR029039">
    <property type="entry name" value="Flavoprotein-like_sf"/>
</dbReference>
<keyword evidence="3 7" id="KW-0547">Nucleotide-binding</keyword>
<dbReference type="UniPathway" id="UPA00251">
    <property type="reaction ID" value="UER00324"/>
</dbReference>